<proteinExistence type="predicted"/>
<evidence type="ECO:0000313" key="3">
    <source>
        <dbReference type="Proteomes" id="UP000011602"/>
    </source>
</evidence>
<organism evidence="2 3">
    <name type="scientific">Natronolimnohabitans innermongolicus JCM 12255</name>
    <dbReference type="NCBI Taxonomy" id="1227499"/>
    <lineage>
        <taxon>Archaea</taxon>
        <taxon>Methanobacteriati</taxon>
        <taxon>Methanobacteriota</taxon>
        <taxon>Stenosarchaea group</taxon>
        <taxon>Halobacteria</taxon>
        <taxon>Halobacteriales</taxon>
        <taxon>Natrialbaceae</taxon>
        <taxon>Natronolimnohabitans</taxon>
    </lineage>
</organism>
<dbReference type="Proteomes" id="UP000011602">
    <property type="component" value="Unassembled WGS sequence"/>
</dbReference>
<feature type="transmembrane region" description="Helical" evidence="1">
    <location>
        <begin position="26"/>
        <end position="47"/>
    </location>
</feature>
<gene>
    <name evidence="2" type="ORF">C493_02126</name>
</gene>
<accession>L9XLT6</accession>
<keyword evidence="1" id="KW-1133">Transmembrane helix</keyword>
<keyword evidence="1" id="KW-0472">Membrane</keyword>
<feature type="transmembrane region" description="Helical" evidence="1">
    <location>
        <begin position="72"/>
        <end position="89"/>
    </location>
</feature>
<name>L9XLT6_9EURY</name>
<dbReference type="OrthoDB" id="264359at2157"/>
<keyword evidence="3" id="KW-1185">Reference proteome</keyword>
<evidence type="ECO:0000313" key="2">
    <source>
        <dbReference type="EMBL" id="ELY61623.1"/>
    </source>
</evidence>
<comment type="caution">
    <text evidence="2">The sequence shown here is derived from an EMBL/GenBank/DDBJ whole genome shotgun (WGS) entry which is preliminary data.</text>
</comment>
<dbReference type="EMBL" id="AOHZ01000011">
    <property type="protein sequence ID" value="ELY61623.1"/>
    <property type="molecule type" value="Genomic_DNA"/>
</dbReference>
<evidence type="ECO:0000256" key="1">
    <source>
        <dbReference type="SAM" id="Phobius"/>
    </source>
</evidence>
<sequence length="133" mass="15557">MSSDIEKEMQSSRAFRFQALRNFQRGMWIACYFSLVVMMFVGIVSAYPEPFLWASSVLGFEPWRPVVLDSQLPVWIICLGYAILTYSFWELKEDYEEEFVEYLLADFLVANIEITHEGSDGTVDPQRRLQEYG</sequence>
<dbReference type="AlphaFoldDB" id="L9XLT6"/>
<dbReference type="RefSeq" id="WP_007257736.1">
    <property type="nucleotide sequence ID" value="NZ_AOHZ01000011.1"/>
</dbReference>
<keyword evidence="1" id="KW-0812">Transmembrane</keyword>
<protein>
    <submittedName>
        <fullName evidence="2">Uncharacterized protein</fullName>
    </submittedName>
</protein>
<reference evidence="2 3" key="1">
    <citation type="journal article" date="2014" name="PLoS Genet.">
        <title>Phylogenetically driven sequencing of extremely halophilic archaea reveals strategies for static and dynamic osmo-response.</title>
        <authorList>
            <person name="Becker E.A."/>
            <person name="Seitzer P.M."/>
            <person name="Tritt A."/>
            <person name="Larsen D."/>
            <person name="Krusor M."/>
            <person name="Yao A.I."/>
            <person name="Wu D."/>
            <person name="Madern D."/>
            <person name="Eisen J.A."/>
            <person name="Darling A.E."/>
            <person name="Facciotti M.T."/>
        </authorList>
    </citation>
    <scope>NUCLEOTIDE SEQUENCE [LARGE SCALE GENOMIC DNA]</scope>
    <source>
        <strain evidence="2 3">JCM 12255</strain>
    </source>
</reference>